<evidence type="ECO:0000259" key="4">
    <source>
        <dbReference type="Pfam" id="PF01420"/>
    </source>
</evidence>
<dbReference type="Pfam" id="PF01420">
    <property type="entry name" value="Methylase_S"/>
    <property type="match status" value="2"/>
</dbReference>
<feature type="domain" description="Type I restriction modification DNA specificity" evidence="4">
    <location>
        <begin position="4"/>
        <end position="166"/>
    </location>
</feature>
<dbReference type="Gene3D" id="3.90.220.20">
    <property type="entry name" value="DNA methylase specificity domains"/>
    <property type="match status" value="2"/>
</dbReference>
<dbReference type="InterPro" id="IPR052021">
    <property type="entry name" value="Type-I_RS_S_subunit"/>
</dbReference>
<evidence type="ECO:0000313" key="6">
    <source>
        <dbReference type="Proteomes" id="UP000033063"/>
    </source>
</evidence>
<sequence length="387" mass="43586">MNGVQTISLGEIMAKKSGSVDPSKFPGEVFDLYSIPAFDSRQPEVVAGKLIGSTKQIVEPGDVLLSKIVPHIRRSWVVGEKQGRRIIASGEWIVFRSEKIYPNYLRHVLVSDPFHSKFMSTVSGVGGSLLRARPAFVEKIKIPLPPLEEQKRIADILDRAEALRAKRRASLAQLDELTQAIFIDMFGDPVANPKGWLHAKLGDVIFSASDGPHVSPEYTENGVPFLSTRHVRAGEITWEDLKFISKEDAEIQWRKCKPERGDILYTKGGTTGLAATVKTDRLFAIWVHVSLLKPDPEKVDSLWLESMLNNEFCYQQSQVLTHGIANRDLGLTRMVKIKIFLPPLHLQKEFSHRIDTLERMKIVHKASLAELNELFASLQYRAFRGEL</sequence>
<dbReference type="InterPro" id="IPR044946">
    <property type="entry name" value="Restrct_endonuc_typeI_TRD_sf"/>
</dbReference>
<dbReference type="GO" id="GO:0009035">
    <property type="term" value="F:type I site-specific deoxyribonuclease activity"/>
    <property type="evidence" value="ECO:0007669"/>
    <property type="project" value="UniProtKB-EC"/>
</dbReference>
<dbReference type="PANTHER" id="PTHR30408:SF12">
    <property type="entry name" value="TYPE I RESTRICTION ENZYME MJAVIII SPECIFICITY SUBUNIT"/>
    <property type="match status" value="1"/>
</dbReference>
<evidence type="ECO:0000256" key="3">
    <source>
        <dbReference type="ARBA" id="ARBA00023125"/>
    </source>
</evidence>
<dbReference type="GO" id="GO:0003677">
    <property type="term" value="F:DNA binding"/>
    <property type="evidence" value="ECO:0007669"/>
    <property type="project" value="UniProtKB-KW"/>
</dbReference>
<dbReference type="AlphaFoldDB" id="A0A0E3RNS8"/>
<evidence type="ECO:0000256" key="1">
    <source>
        <dbReference type="ARBA" id="ARBA00010923"/>
    </source>
</evidence>
<keyword evidence="3" id="KW-0238">DNA-binding</keyword>
<evidence type="ECO:0000313" key="5">
    <source>
        <dbReference type="EMBL" id="AKB68017.1"/>
    </source>
</evidence>
<comment type="similarity">
    <text evidence="1">Belongs to the type-I restriction system S methylase family.</text>
</comment>
<dbReference type="RefSeq" id="WP_048040349.1">
    <property type="nucleotide sequence ID" value="NZ_CP009513.1"/>
</dbReference>
<dbReference type="GeneID" id="24877703"/>
<evidence type="ECO:0000256" key="2">
    <source>
        <dbReference type="ARBA" id="ARBA00022747"/>
    </source>
</evidence>
<dbReference type="PANTHER" id="PTHR30408">
    <property type="entry name" value="TYPE-1 RESTRICTION ENZYME ECOKI SPECIFICITY PROTEIN"/>
    <property type="match status" value="1"/>
</dbReference>
<dbReference type="GO" id="GO:0009307">
    <property type="term" value="P:DNA restriction-modification system"/>
    <property type="evidence" value="ECO:0007669"/>
    <property type="project" value="UniProtKB-KW"/>
</dbReference>
<dbReference type="InterPro" id="IPR000055">
    <property type="entry name" value="Restrct_endonuc_typeI_TRD"/>
</dbReference>
<protein>
    <submittedName>
        <fullName evidence="5">Type I restriction-modification system, specificity subunit S</fullName>
        <ecNumber evidence="5">3.1.21.3</ecNumber>
    </submittedName>
</protein>
<keyword evidence="5" id="KW-0378">Hydrolase</keyword>
<organism evidence="5 6">
    <name type="scientific">Methanosarcina mazei LYC</name>
    <dbReference type="NCBI Taxonomy" id="1434114"/>
    <lineage>
        <taxon>Archaea</taxon>
        <taxon>Methanobacteriati</taxon>
        <taxon>Methanobacteriota</taxon>
        <taxon>Stenosarchaea group</taxon>
        <taxon>Methanomicrobia</taxon>
        <taxon>Methanosarcinales</taxon>
        <taxon>Methanosarcinaceae</taxon>
        <taxon>Methanosarcina</taxon>
    </lineage>
</organism>
<dbReference type="EC" id="3.1.21.3" evidence="5"/>
<gene>
    <name evidence="5" type="ORF">MSMAL_1474</name>
</gene>
<dbReference type="Proteomes" id="UP000033063">
    <property type="component" value="Chromosome"/>
</dbReference>
<dbReference type="EMBL" id="CP009513">
    <property type="protein sequence ID" value="AKB68017.1"/>
    <property type="molecule type" value="Genomic_DNA"/>
</dbReference>
<proteinExistence type="inferred from homology"/>
<dbReference type="HOGENOM" id="CLU_021095_10_1_2"/>
<keyword evidence="2" id="KW-0680">Restriction system</keyword>
<feature type="domain" description="Type I restriction modification DNA specificity" evidence="4">
    <location>
        <begin position="193"/>
        <end position="372"/>
    </location>
</feature>
<dbReference type="PATRIC" id="fig|1434114.4.peg.1857"/>
<name>A0A0E3RNS8_METMZ</name>
<accession>A0A0E3RNS8</accession>
<reference evidence="5 6" key="1">
    <citation type="submission" date="2014-07" db="EMBL/GenBank/DDBJ databases">
        <title>Methanogenic archaea and the global carbon cycle.</title>
        <authorList>
            <person name="Henriksen J.R."/>
            <person name="Luke J."/>
            <person name="Reinhart S."/>
            <person name="Benedict M.N."/>
            <person name="Youngblut N.D."/>
            <person name="Metcalf M.E."/>
            <person name="Whitaker R.J."/>
            <person name="Metcalf W.W."/>
        </authorList>
    </citation>
    <scope>NUCLEOTIDE SEQUENCE [LARGE SCALE GENOMIC DNA]</scope>
    <source>
        <strain evidence="5 6">LYC</strain>
    </source>
</reference>
<dbReference type="REBASE" id="109207">
    <property type="entry name" value="S.MmaLYCORF1475P"/>
</dbReference>
<dbReference type="SUPFAM" id="SSF116734">
    <property type="entry name" value="DNA methylase specificity domain"/>
    <property type="match status" value="2"/>
</dbReference>